<dbReference type="STRING" id="68775.A0A5C3M3G7"/>
<reference evidence="3 4" key="1">
    <citation type="journal article" date="2019" name="Nat. Ecol. Evol.">
        <title>Megaphylogeny resolves global patterns of mushroom evolution.</title>
        <authorList>
            <person name="Varga T."/>
            <person name="Krizsan K."/>
            <person name="Foldi C."/>
            <person name="Dima B."/>
            <person name="Sanchez-Garcia M."/>
            <person name="Sanchez-Ramirez S."/>
            <person name="Szollosi G.J."/>
            <person name="Szarkandi J.G."/>
            <person name="Papp V."/>
            <person name="Albert L."/>
            <person name="Andreopoulos W."/>
            <person name="Angelini C."/>
            <person name="Antonin V."/>
            <person name="Barry K.W."/>
            <person name="Bougher N.L."/>
            <person name="Buchanan P."/>
            <person name="Buyck B."/>
            <person name="Bense V."/>
            <person name="Catcheside P."/>
            <person name="Chovatia M."/>
            <person name="Cooper J."/>
            <person name="Damon W."/>
            <person name="Desjardin D."/>
            <person name="Finy P."/>
            <person name="Geml J."/>
            <person name="Haridas S."/>
            <person name="Hughes K."/>
            <person name="Justo A."/>
            <person name="Karasinski D."/>
            <person name="Kautmanova I."/>
            <person name="Kiss B."/>
            <person name="Kocsube S."/>
            <person name="Kotiranta H."/>
            <person name="LaButti K.M."/>
            <person name="Lechner B.E."/>
            <person name="Liimatainen K."/>
            <person name="Lipzen A."/>
            <person name="Lukacs Z."/>
            <person name="Mihaltcheva S."/>
            <person name="Morgado L.N."/>
            <person name="Niskanen T."/>
            <person name="Noordeloos M.E."/>
            <person name="Ohm R.A."/>
            <person name="Ortiz-Santana B."/>
            <person name="Ovrebo C."/>
            <person name="Racz N."/>
            <person name="Riley R."/>
            <person name="Savchenko A."/>
            <person name="Shiryaev A."/>
            <person name="Soop K."/>
            <person name="Spirin V."/>
            <person name="Szebenyi C."/>
            <person name="Tomsovsky M."/>
            <person name="Tulloss R.E."/>
            <person name="Uehling J."/>
            <person name="Grigoriev I.V."/>
            <person name="Vagvolgyi C."/>
            <person name="Papp T."/>
            <person name="Martin F.M."/>
            <person name="Miettinen O."/>
            <person name="Hibbett D.S."/>
            <person name="Nagy L.G."/>
        </authorList>
    </citation>
    <scope>NUCLEOTIDE SEQUENCE [LARGE SCALE GENOMIC DNA]</scope>
    <source>
        <strain evidence="3 4">CBS 166.37</strain>
    </source>
</reference>
<protein>
    <submittedName>
        <fullName evidence="3">Uncharacterized protein</fullName>
    </submittedName>
</protein>
<gene>
    <name evidence="3" type="ORF">BDQ12DRAFT_722250</name>
</gene>
<keyword evidence="2" id="KW-1133">Transmembrane helix</keyword>
<evidence type="ECO:0000256" key="1">
    <source>
        <dbReference type="SAM" id="MobiDB-lite"/>
    </source>
</evidence>
<dbReference type="AlphaFoldDB" id="A0A5C3M3G7"/>
<evidence type="ECO:0000256" key="2">
    <source>
        <dbReference type="SAM" id="Phobius"/>
    </source>
</evidence>
<keyword evidence="4" id="KW-1185">Reference proteome</keyword>
<accession>A0A5C3M3G7</accession>
<dbReference type="OrthoDB" id="3052987at2759"/>
<feature type="region of interest" description="Disordered" evidence="1">
    <location>
        <begin position="34"/>
        <end position="58"/>
    </location>
</feature>
<proteinExistence type="predicted"/>
<feature type="transmembrane region" description="Helical" evidence="2">
    <location>
        <begin position="101"/>
        <end position="121"/>
    </location>
</feature>
<dbReference type="Proteomes" id="UP000308652">
    <property type="component" value="Unassembled WGS sequence"/>
</dbReference>
<dbReference type="EMBL" id="ML213599">
    <property type="protein sequence ID" value="TFK39377.1"/>
    <property type="molecule type" value="Genomic_DNA"/>
</dbReference>
<evidence type="ECO:0000313" key="4">
    <source>
        <dbReference type="Proteomes" id="UP000308652"/>
    </source>
</evidence>
<feature type="transmembrane region" description="Helical" evidence="2">
    <location>
        <begin position="234"/>
        <end position="257"/>
    </location>
</feature>
<feature type="transmembrane region" description="Helical" evidence="2">
    <location>
        <begin position="127"/>
        <end position="151"/>
    </location>
</feature>
<organism evidence="3 4">
    <name type="scientific">Crucibulum laeve</name>
    <dbReference type="NCBI Taxonomy" id="68775"/>
    <lineage>
        <taxon>Eukaryota</taxon>
        <taxon>Fungi</taxon>
        <taxon>Dikarya</taxon>
        <taxon>Basidiomycota</taxon>
        <taxon>Agaricomycotina</taxon>
        <taxon>Agaricomycetes</taxon>
        <taxon>Agaricomycetidae</taxon>
        <taxon>Agaricales</taxon>
        <taxon>Agaricineae</taxon>
        <taxon>Nidulariaceae</taxon>
        <taxon>Crucibulum</taxon>
    </lineage>
</organism>
<keyword evidence="2" id="KW-0812">Transmembrane</keyword>
<feature type="transmembrane region" description="Helical" evidence="2">
    <location>
        <begin position="185"/>
        <end position="214"/>
    </location>
</feature>
<name>A0A5C3M3G7_9AGAR</name>
<keyword evidence="2" id="KW-0472">Membrane</keyword>
<feature type="compositionally biased region" description="Polar residues" evidence="1">
    <location>
        <begin position="34"/>
        <end position="49"/>
    </location>
</feature>
<evidence type="ECO:0000313" key="3">
    <source>
        <dbReference type="EMBL" id="TFK39377.1"/>
    </source>
</evidence>
<sequence>MYYSAEAEVVFRHAEKCDEDYDEWVMSLKSYDSAGSLSPSASTTNTLGPTSGMELTDGTAQSQASASCECPLAKTPPPMPRSVQKLHESWLEYIDSRKGEWNVLLTLAGFFIASSPAMFQIPGAVEDPLICCFTSLAVCRAVSGLLCGPIFHIQFRNKHTMNVHYARLWIQEASRTRLSILWSPWIMISLPAVFTIWSIVLFMCAMFSFVWRAAAEADITDDAVLSRNLNSTAVFGLRGAITGLFVIDMACVLLSAWTMRRYKHRCLDISS</sequence>